<dbReference type="AlphaFoldDB" id="A0A1I0RRJ3"/>
<name>A0A1I0RRJ3_9BACT</name>
<feature type="transmembrane region" description="Helical" evidence="1">
    <location>
        <begin position="6"/>
        <end position="27"/>
    </location>
</feature>
<proteinExistence type="predicted"/>
<feature type="transmembrane region" description="Helical" evidence="1">
    <location>
        <begin position="107"/>
        <end position="129"/>
    </location>
</feature>
<reference evidence="3" key="1">
    <citation type="submission" date="2016-10" db="EMBL/GenBank/DDBJ databases">
        <authorList>
            <person name="Varghese N."/>
            <person name="Submissions S."/>
        </authorList>
    </citation>
    <scope>NUCLEOTIDE SEQUENCE [LARGE SCALE GENOMIC DNA]</scope>
    <source>
        <strain evidence="3">CGMCC 1.12402</strain>
    </source>
</reference>
<keyword evidence="1" id="KW-0812">Transmembrane</keyword>
<dbReference type="RefSeq" id="WP_090261203.1">
    <property type="nucleotide sequence ID" value="NZ_FOIR01000006.1"/>
</dbReference>
<feature type="transmembrane region" description="Helical" evidence="1">
    <location>
        <begin position="135"/>
        <end position="154"/>
    </location>
</feature>
<evidence type="ECO:0000256" key="1">
    <source>
        <dbReference type="SAM" id="Phobius"/>
    </source>
</evidence>
<dbReference type="Proteomes" id="UP000199437">
    <property type="component" value="Unassembled WGS sequence"/>
</dbReference>
<accession>A0A1I0RRJ3</accession>
<keyword evidence="3" id="KW-1185">Reference proteome</keyword>
<protein>
    <submittedName>
        <fullName evidence="2">Uncharacterized protein</fullName>
    </submittedName>
</protein>
<keyword evidence="1" id="KW-1133">Transmembrane helix</keyword>
<gene>
    <name evidence="2" type="ORF">SAMN05216290_4004</name>
</gene>
<evidence type="ECO:0000313" key="3">
    <source>
        <dbReference type="Proteomes" id="UP000199437"/>
    </source>
</evidence>
<dbReference type="OrthoDB" id="982428at2"/>
<keyword evidence="1" id="KW-0472">Membrane</keyword>
<sequence length="155" mass="17247">MTNPTPFTIFNAIFSLAALLILIDFALPGKLVSHKIVDIQSAHQQYYNAGGNSHYSYAITTNAHTFPVTEAFAQSVQVNQKIEYSVSSIFKEVNWYKIPSANNRSIYSLRLVSGLVLPLLAIIVFAAAFKYKKKISTLAFVFQVLVIADLIFLLV</sequence>
<evidence type="ECO:0000313" key="2">
    <source>
        <dbReference type="EMBL" id="SEW43926.1"/>
    </source>
</evidence>
<dbReference type="EMBL" id="FOIR01000006">
    <property type="protein sequence ID" value="SEW43926.1"/>
    <property type="molecule type" value="Genomic_DNA"/>
</dbReference>
<organism evidence="2 3">
    <name type="scientific">Roseivirga pacifica</name>
    <dbReference type="NCBI Taxonomy" id="1267423"/>
    <lineage>
        <taxon>Bacteria</taxon>
        <taxon>Pseudomonadati</taxon>
        <taxon>Bacteroidota</taxon>
        <taxon>Cytophagia</taxon>
        <taxon>Cytophagales</taxon>
        <taxon>Roseivirgaceae</taxon>
        <taxon>Roseivirga</taxon>
    </lineage>
</organism>
<dbReference type="GeneID" id="99988669"/>